<keyword evidence="1" id="KW-0812">Transmembrane</keyword>
<evidence type="ECO:0000256" key="1">
    <source>
        <dbReference type="SAM" id="Phobius"/>
    </source>
</evidence>
<gene>
    <name evidence="2" type="ORF">BpHYR1_021551</name>
</gene>
<keyword evidence="1" id="KW-1133">Transmembrane helix</keyword>
<name>A0A3M7SYF6_BRAPC</name>
<protein>
    <submittedName>
        <fullName evidence="2">Uncharacterized protein</fullName>
    </submittedName>
</protein>
<keyword evidence="1" id="KW-0472">Membrane</keyword>
<sequence>MSNNSLNKLNYNSIRILKVFQIFTSQLNSSNIFWITIVTSILPVSNRKSFETNLLSIKGIHLIMTVAFWYIFLYWDWEHDAKDQTLHDLKI</sequence>
<proteinExistence type="predicted"/>
<feature type="transmembrane region" description="Helical" evidence="1">
    <location>
        <begin position="54"/>
        <end position="75"/>
    </location>
</feature>
<feature type="transmembrane region" description="Helical" evidence="1">
    <location>
        <begin position="20"/>
        <end position="42"/>
    </location>
</feature>
<evidence type="ECO:0000313" key="2">
    <source>
        <dbReference type="EMBL" id="RNA40600.1"/>
    </source>
</evidence>
<dbReference type="EMBL" id="REGN01000625">
    <property type="protein sequence ID" value="RNA40600.1"/>
    <property type="molecule type" value="Genomic_DNA"/>
</dbReference>
<dbReference type="AlphaFoldDB" id="A0A3M7SYF6"/>
<keyword evidence="3" id="KW-1185">Reference proteome</keyword>
<organism evidence="2 3">
    <name type="scientific">Brachionus plicatilis</name>
    <name type="common">Marine rotifer</name>
    <name type="synonym">Brachionus muelleri</name>
    <dbReference type="NCBI Taxonomy" id="10195"/>
    <lineage>
        <taxon>Eukaryota</taxon>
        <taxon>Metazoa</taxon>
        <taxon>Spiralia</taxon>
        <taxon>Gnathifera</taxon>
        <taxon>Rotifera</taxon>
        <taxon>Eurotatoria</taxon>
        <taxon>Monogononta</taxon>
        <taxon>Pseudotrocha</taxon>
        <taxon>Ploima</taxon>
        <taxon>Brachionidae</taxon>
        <taxon>Brachionus</taxon>
    </lineage>
</organism>
<comment type="caution">
    <text evidence="2">The sequence shown here is derived from an EMBL/GenBank/DDBJ whole genome shotgun (WGS) entry which is preliminary data.</text>
</comment>
<reference evidence="2 3" key="1">
    <citation type="journal article" date="2018" name="Sci. Rep.">
        <title>Genomic signatures of local adaptation to the degree of environmental predictability in rotifers.</title>
        <authorList>
            <person name="Franch-Gras L."/>
            <person name="Hahn C."/>
            <person name="Garcia-Roger E.M."/>
            <person name="Carmona M.J."/>
            <person name="Serra M."/>
            <person name="Gomez A."/>
        </authorList>
    </citation>
    <scope>NUCLEOTIDE SEQUENCE [LARGE SCALE GENOMIC DNA]</scope>
    <source>
        <strain evidence="2">HYR1</strain>
    </source>
</reference>
<dbReference type="Proteomes" id="UP000276133">
    <property type="component" value="Unassembled WGS sequence"/>
</dbReference>
<accession>A0A3M7SYF6</accession>
<evidence type="ECO:0000313" key="3">
    <source>
        <dbReference type="Proteomes" id="UP000276133"/>
    </source>
</evidence>